<name>A0A5B7CH86_PORTR</name>
<feature type="compositionally biased region" description="Polar residues" evidence="1">
    <location>
        <begin position="12"/>
        <end position="21"/>
    </location>
</feature>
<comment type="caution">
    <text evidence="2">The sequence shown here is derived from an EMBL/GenBank/DDBJ whole genome shotgun (WGS) entry which is preliminary data.</text>
</comment>
<feature type="region of interest" description="Disordered" evidence="1">
    <location>
        <begin position="1"/>
        <end position="29"/>
    </location>
</feature>
<evidence type="ECO:0000256" key="1">
    <source>
        <dbReference type="SAM" id="MobiDB-lite"/>
    </source>
</evidence>
<sequence>MKLATRRPESYAETSHVQSKSEVGPETQFPVGQVTVPMRCYPNTWDTPRRTWPYQRPMMKDIKKRSGSLCASTALASQKEA</sequence>
<keyword evidence="3" id="KW-1185">Reference proteome</keyword>
<protein>
    <submittedName>
        <fullName evidence="2">Uncharacterized protein</fullName>
    </submittedName>
</protein>
<accession>A0A5B7CH86</accession>
<reference evidence="2 3" key="1">
    <citation type="submission" date="2019-05" db="EMBL/GenBank/DDBJ databases">
        <title>Another draft genome of Portunus trituberculatus and its Hox gene families provides insights of decapod evolution.</title>
        <authorList>
            <person name="Jeong J.-H."/>
            <person name="Song I."/>
            <person name="Kim S."/>
            <person name="Choi T."/>
            <person name="Kim D."/>
            <person name="Ryu S."/>
            <person name="Kim W."/>
        </authorList>
    </citation>
    <scope>NUCLEOTIDE SEQUENCE [LARGE SCALE GENOMIC DNA]</scope>
    <source>
        <tissue evidence="2">Muscle</tissue>
    </source>
</reference>
<dbReference type="EMBL" id="VSRR010000047">
    <property type="protein sequence ID" value="MPC08867.1"/>
    <property type="molecule type" value="Genomic_DNA"/>
</dbReference>
<dbReference type="AlphaFoldDB" id="A0A5B7CH86"/>
<evidence type="ECO:0000313" key="3">
    <source>
        <dbReference type="Proteomes" id="UP000324222"/>
    </source>
</evidence>
<proteinExistence type="predicted"/>
<dbReference type="Proteomes" id="UP000324222">
    <property type="component" value="Unassembled WGS sequence"/>
</dbReference>
<evidence type="ECO:0000313" key="2">
    <source>
        <dbReference type="EMBL" id="MPC08867.1"/>
    </source>
</evidence>
<organism evidence="2 3">
    <name type="scientific">Portunus trituberculatus</name>
    <name type="common">Swimming crab</name>
    <name type="synonym">Neptunus trituberculatus</name>
    <dbReference type="NCBI Taxonomy" id="210409"/>
    <lineage>
        <taxon>Eukaryota</taxon>
        <taxon>Metazoa</taxon>
        <taxon>Ecdysozoa</taxon>
        <taxon>Arthropoda</taxon>
        <taxon>Crustacea</taxon>
        <taxon>Multicrustacea</taxon>
        <taxon>Malacostraca</taxon>
        <taxon>Eumalacostraca</taxon>
        <taxon>Eucarida</taxon>
        <taxon>Decapoda</taxon>
        <taxon>Pleocyemata</taxon>
        <taxon>Brachyura</taxon>
        <taxon>Eubrachyura</taxon>
        <taxon>Portunoidea</taxon>
        <taxon>Portunidae</taxon>
        <taxon>Portuninae</taxon>
        <taxon>Portunus</taxon>
    </lineage>
</organism>
<gene>
    <name evidence="2" type="ORF">E2C01_001461</name>
</gene>
<feature type="compositionally biased region" description="Basic and acidic residues" evidence="1">
    <location>
        <begin position="1"/>
        <end position="10"/>
    </location>
</feature>